<dbReference type="EMBL" id="ML170298">
    <property type="protein sequence ID" value="TDL14938.1"/>
    <property type="molecule type" value="Genomic_DNA"/>
</dbReference>
<dbReference type="STRING" id="50990.A0A4Y7PIP6"/>
<organism evidence="4 5">
    <name type="scientific">Rickenella mellea</name>
    <dbReference type="NCBI Taxonomy" id="50990"/>
    <lineage>
        <taxon>Eukaryota</taxon>
        <taxon>Fungi</taxon>
        <taxon>Dikarya</taxon>
        <taxon>Basidiomycota</taxon>
        <taxon>Agaricomycotina</taxon>
        <taxon>Agaricomycetes</taxon>
        <taxon>Hymenochaetales</taxon>
        <taxon>Rickenellaceae</taxon>
        <taxon>Rickenella</taxon>
    </lineage>
</organism>
<dbReference type="VEuPathDB" id="FungiDB:BD410DRAFT_845595"/>
<accession>A0A4Y7PIP6</accession>
<dbReference type="GO" id="GO:0003843">
    <property type="term" value="F:1,3-beta-D-glucan synthase activity"/>
    <property type="evidence" value="ECO:0007669"/>
    <property type="project" value="InterPro"/>
</dbReference>
<dbReference type="GO" id="GO:0016020">
    <property type="term" value="C:membrane"/>
    <property type="evidence" value="ECO:0007669"/>
    <property type="project" value="InterPro"/>
</dbReference>
<keyword evidence="5" id="KW-1185">Reference proteome</keyword>
<reference evidence="4 5" key="1">
    <citation type="submission" date="2018-06" db="EMBL/GenBank/DDBJ databases">
        <title>A transcriptomic atlas of mushroom development highlights an independent origin of complex multicellularity.</title>
        <authorList>
            <consortium name="DOE Joint Genome Institute"/>
            <person name="Krizsan K."/>
            <person name="Almasi E."/>
            <person name="Merenyi Z."/>
            <person name="Sahu N."/>
            <person name="Viragh M."/>
            <person name="Koszo T."/>
            <person name="Mondo S."/>
            <person name="Kiss B."/>
            <person name="Balint B."/>
            <person name="Kues U."/>
            <person name="Barry K."/>
            <person name="Hegedus J.C."/>
            <person name="Henrissat B."/>
            <person name="Johnson J."/>
            <person name="Lipzen A."/>
            <person name="Ohm R."/>
            <person name="Nagy I."/>
            <person name="Pangilinan J."/>
            <person name="Yan J."/>
            <person name="Xiong Y."/>
            <person name="Grigoriev I.V."/>
            <person name="Hibbett D.S."/>
            <person name="Nagy L.G."/>
        </authorList>
    </citation>
    <scope>NUCLEOTIDE SEQUENCE [LARGE SCALE GENOMIC DNA]</scope>
    <source>
        <strain evidence="4 5">SZMC22713</strain>
    </source>
</reference>
<name>A0A4Y7PIP6_9AGAM</name>
<sequence length="120" mass="13376">MAGLTFYIVFTDSPSLTSSVPQILGIVQFFIAVVAALLFGIMPSGRLFDHYRVLPQAPFGTTDEKSPSKMEDLPFYCIGFKSAVPEFTLRTCIRASLQAQTLYRTVSGMINYFKATKLLY</sequence>
<evidence type="ECO:0000259" key="2">
    <source>
        <dbReference type="Pfam" id="PF02364"/>
    </source>
</evidence>
<feature type="transmembrane region" description="Helical" evidence="1">
    <location>
        <begin position="20"/>
        <end position="42"/>
    </location>
</feature>
<evidence type="ECO:0000313" key="4">
    <source>
        <dbReference type="EMBL" id="TDL14938.1"/>
    </source>
</evidence>
<dbReference type="AlphaFoldDB" id="A0A4Y7PIP6"/>
<dbReference type="Proteomes" id="UP000294933">
    <property type="component" value="Unassembled WGS sequence"/>
</dbReference>
<evidence type="ECO:0000313" key="5">
    <source>
        <dbReference type="Proteomes" id="UP000294933"/>
    </source>
</evidence>
<dbReference type="OrthoDB" id="1880850at2759"/>
<proteinExistence type="predicted"/>
<keyword evidence="1" id="KW-0812">Transmembrane</keyword>
<feature type="domain" description="Glycosyl transferase 48" evidence="2">
    <location>
        <begin position="62"/>
        <end position="120"/>
    </location>
</feature>
<dbReference type="Pfam" id="PF23605">
    <property type="entry name" value="FKS1_dom2"/>
    <property type="match status" value="1"/>
</dbReference>
<keyword evidence="1" id="KW-1133">Transmembrane helix</keyword>
<protein>
    <submittedName>
        <fullName evidence="4">Uncharacterized protein</fullName>
    </submittedName>
</protein>
<evidence type="ECO:0000256" key="1">
    <source>
        <dbReference type="SAM" id="Phobius"/>
    </source>
</evidence>
<feature type="domain" description="1,3-beta-glucan synthase component FKS1-like" evidence="3">
    <location>
        <begin position="5"/>
        <end position="51"/>
    </location>
</feature>
<gene>
    <name evidence="4" type="ORF">BD410DRAFT_845595</name>
</gene>
<dbReference type="GO" id="GO:0000148">
    <property type="term" value="C:1,3-beta-D-glucan synthase complex"/>
    <property type="evidence" value="ECO:0007669"/>
    <property type="project" value="InterPro"/>
</dbReference>
<evidence type="ECO:0000259" key="3">
    <source>
        <dbReference type="Pfam" id="PF23605"/>
    </source>
</evidence>
<dbReference type="InterPro" id="IPR056261">
    <property type="entry name" value="FKS1-like_dom2"/>
</dbReference>
<keyword evidence="1" id="KW-0472">Membrane</keyword>
<dbReference type="GO" id="GO:0006075">
    <property type="term" value="P:(1-&gt;3)-beta-D-glucan biosynthetic process"/>
    <property type="evidence" value="ECO:0007669"/>
    <property type="project" value="InterPro"/>
</dbReference>
<dbReference type="InterPro" id="IPR003440">
    <property type="entry name" value="Glyco_trans_48_dom"/>
</dbReference>
<dbReference type="Pfam" id="PF02364">
    <property type="entry name" value="Glucan_synthase"/>
    <property type="match status" value="1"/>
</dbReference>